<name>A0A926GDB8_9RHOB</name>
<organism evidence="1 2">
    <name type="scientific">Paracoccus amoyensis</name>
    <dbReference type="NCBI Taxonomy" id="2760093"/>
    <lineage>
        <taxon>Bacteria</taxon>
        <taxon>Pseudomonadati</taxon>
        <taxon>Pseudomonadota</taxon>
        <taxon>Alphaproteobacteria</taxon>
        <taxon>Rhodobacterales</taxon>
        <taxon>Paracoccaceae</taxon>
        <taxon>Paracoccus</taxon>
    </lineage>
</organism>
<dbReference type="EMBL" id="JACOQL010000001">
    <property type="protein sequence ID" value="MBC9245294.1"/>
    <property type="molecule type" value="Genomic_DNA"/>
</dbReference>
<dbReference type="CDD" id="cd24012">
    <property type="entry name" value="ASKHA_NBD_KDGal-kinase"/>
    <property type="match status" value="1"/>
</dbReference>
<keyword evidence="2" id="KW-1185">Reference proteome</keyword>
<dbReference type="Pfam" id="PF05035">
    <property type="entry name" value="DGOK"/>
    <property type="match status" value="1"/>
</dbReference>
<dbReference type="InterPro" id="IPR042257">
    <property type="entry name" value="DGOK_C"/>
</dbReference>
<dbReference type="GO" id="GO:0008671">
    <property type="term" value="F:2-dehydro-3-deoxygalactonokinase activity"/>
    <property type="evidence" value="ECO:0007669"/>
    <property type="project" value="InterPro"/>
</dbReference>
<dbReference type="GO" id="GO:0034194">
    <property type="term" value="P:D-galactonate catabolic process"/>
    <property type="evidence" value="ECO:0007669"/>
    <property type="project" value="InterPro"/>
</dbReference>
<dbReference type="Gene3D" id="3.30.420.310">
    <property type="entry name" value="2-keto-3-deoxy-galactonokinase, C-terminal domain"/>
    <property type="match status" value="1"/>
</dbReference>
<dbReference type="InterPro" id="IPR007729">
    <property type="entry name" value="DGOK"/>
</dbReference>
<reference evidence="1" key="1">
    <citation type="submission" date="2020-08" db="EMBL/GenBank/DDBJ databases">
        <title>Paracoccus amoyensis sp. nov., isolated from the surface seawater at coast of Xiamen, Fujian.</title>
        <authorList>
            <person name="Lyu L."/>
        </authorList>
    </citation>
    <scope>NUCLEOTIDE SEQUENCE</scope>
    <source>
        <strain evidence="1">11-3</strain>
    </source>
</reference>
<dbReference type="AlphaFoldDB" id="A0A926GDB8"/>
<evidence type="ECO:0000313" key="2">
    <source>
        <dbReference type="Proteomes" id="UP000608594"/>
    </source>
</evidence>
<accession>A0A926GDB8</accession>
<evidence type="ECO:0000313" key="1">
    <source>
        <dbReference type="EMBL" id="MBC9245294.1"/>
    </source>
</evidence>
<dbReference type="RefSeq" id="WP_187791710.1">
    <property type="nucleotide sequence ID" value="NZ_JACOQL010000001.1"/>
</dbReference>
<comment type="caution">
    <text evidence="1">The sequence shown here is derived from an EMBL/GenBank/DDBJ whole genome shotgun (WGS) entry which is preliminary data.</text>
</comment>
<dbReference type="InterPro" id="IPR042258">
    <property type="entry name" value="DGOK_N"/>
</dbReference>
<sequence length="300" mass="31763">MTASLIGLDWGTTSFRAWRMGADGQVLDRVNQGPGILAAAKLPGGFQAALTAAIGPWLHPSVPIIASGMITSRNGWVETPYQPLPLGVEALAQTLVDEDFDGHRIWFVSGAISDRDGPSPDVMRGEETEIIGHIAASGVSEGRFILPGTHNKWAQVQDGKLTAFRTVMTGEVFQLLSEHSILGRLIQQGAPSPAAFLRGLQAGAADGPLLGRIFSARSLALMDRLAATEVADYLSGLLIGDEVAHSVTEDAQRTVTIIGRGDLAERYLMALQTKGIEATIAAPGMAQRGLWTIAKHAGII</sequence>
<gene>
    <name evidence="1" type="ORF">H4P12_00875</name>
</gene>
<dbReference type="Gene3D" id="3.30.420.300">
    <property type="entry name" value="2-keto-3-deoxy-galactonokinase, substrate binding domain"/>
    <property type="match status" value="1"/>
</dbReference>
<proteinExistence type="predicted"/>
<protein>
    <submittedName>
        <fullName evidence="1">2-dehydro-3-deoxygalactonokinase</fullName>
    </submittedName>
</protein>
<dbReference type="Proteomes" id="UP000608594">
    <property type="component" value="Unassembled WGS sequence"/>
</dbReference>